<name>A0A6P8U3T2_GYMAC</name>
<dbReference type="PANTHER" id="PTHR15503:SF36">
    <property type="entry name" value="RETROTRANSPOSON GAG-LIKE PROTEIN 5"/>
    <property type="match status" value="1"/>
</dbReference>
<feature type="region of interest" description="Disordered" evidence="1">
    <location>
        <begin position="357"/>
        <end position="416"/>
    </location>
</feature>
<dbReference type="SUPFAM" id="SSF56672">
    <property type="entry name" value="DNA/RNA polymerases"/>
    <property type="match status" value="1"/>
</dbReference>
<dbReference type="InterPro" id="IPR041577">
    <property type="entry name" value="RT_RNaseH_2"/>
</dbReference>
<keyword evidence="2" id="KW-0472">Membrane</keyword>
<sequence length="416" mass="46391">MSDPDYPDISKVPQCYHDLKEVFNKARATSLPPHRVYDCAIDLLPGSSPPRGRLYSLSAPETRAMKEYVESSLSAGLIRPSSSPAGAGFFFVAKKDKSLRPCIDYRGLNDITIKNRFQWTSQSDQAFQRLKKAFTTAPILTLPDPRLQFVVEVDASDVGVGAVLSQRSREDNKGMEQGGWYYGMSCNLCPGSLLFFSLGAEEEDENSSLKSGLGELLCWLSYFLQKAEMGLWSCSLFVLFCVSGAFIREVHLATISDVGGHKGSQRHLLMEEDDPFSNGTKIQRTADPDEGTKPLDWSYMAAGLGTALTISLLIVMTVKFRLFHRFLASYRHSLLQEADGVSQYGQDELPYPHSVMGRIREGSGGDPRGLDDDDDGFIEDNYIQASEKHRAERERKEEEEEEGIEDSDDDLQFTIA</sequence>
<dbReference type="AlphaFoldDB" id="A0A6P8U3T2"/>
<dbReference type="Pfam" id="PF17919">
    <property type="entry name" value="RT_RNaseH_2"/>
    <property type="match status" value="1"/>
</dbReference>
<keyword evidence="4" id="KW-1185">Reference proteome</keyword>
<dbReference type="OrthoDB" id="676979at2759"/>
<evidence type="ECO:0000313" key="4">
    <source>
        <dbReference type="Proteomes" id="UP000515161"/>
    </source>
</evidence>
<feature type="compositionally biased region" description="Basic and acidic residues" evidence="1">
    <location>
        <begin position="386"/>
        <end position="396"/>
    </location>
</feature>
<keyword evidence="2" id="KW-1133">Transmembrane helix</keyword>
<dbReference type="PANTHER" id="PTHR15503">
    <property type="entry name" value="LDOC1 RELATED"/>
    <property type="match status" value="1"/>
</dbReference>
<accession>A0A6P8U3T2</accession>
<organism evidence="4 5">
    <name type="scientific">Gymnodraco acuticeps</name>
    <name type="common">Antarctic dragonfish</name>
    <dbReference type="NCBI Taxonomy" id="8218"/>
    <lineage>
        <taxon>Eukaryota</taxon>
        <taxon>Metazoa</taxon>
        <taxon>Chordata</taxon>
        <taxon>Craniata</taxon>
        <taxon>Vertebrata</taxon>
        <taxon>Euteleostomi</taxon>
        <taxon>Actinopterygii</taxon>
        <taxon>Neopterygii</taxon>
        <taxon>Teleostei</taxon>
        <taxon>Neoteleostei</taxon>
        <taxon>Acanthomorphata</taxon>
        <taxon>Eupercaria</taxon>
        <taxon>Perciformes</taxon>
        <taxon>Notothenioidei</taxon>
        <taxon>Bathydraconidae</taxon>
        <taxon>Gymnodraco</taxon>
    </lineage>
</organism>
<dbReference type="Pfam" id="PF15176">
    <property type="entry name" value="LRR19-TM"/>
    <property type="match status" value="1"/>
</dbReference>
<reference evidence="5" key="1">
    <citation type="submission" date="2025-08" db="UniProtKB">
        <authorList>
            <consortium name="RefSeq"/>
        </authorList>
    </citation>
    <scope>IDENTIFICATION</scope>
</reference>
<dbReference type="GeneID" id="117545625"/>
<dbReference type="InParanoid" id="A0A6P8U3T2"/>
<evidence type="ECO:0000313" key="5">
    <source>
        <dbReference type="RefSeq" id="XP_034071369.1"/>
    </source>
</evidence>
<dbReference type="RefSeq" id="XP_034071369.1">
    <property type="nucleotide sequence ID" value="XM_034215478.1"/>
</dbReference>
<keyword evidence="2" id="KW-0812">Transmembrane</keyword>
<evidence type="ECO:0000256" key="2">
    <source>
        <dbReference type="SAM" id="Phobius"/>
    </source>
</evidence>
<dbReference type="InterPro" id="IPR043502">
    <property type="entry name" value="DNA/RNA_pol_sf"/>
</dbReference>
<dbReference type="Proteomes" id="UP000515161">
    <property type="component" value="Unplaced"/>
</dbReference>
<feature type="transmembrane region" description="Helical" evidence="2">
    <location>
        <begin position="297"/>
        <end position="318"/>
    </location>
</feature>
<protein>
    <submittedName>
        <fullName evidence="5">Uncharacterized protein LOC117545625</fullName>
    </submittedName>
</protein>
<evidence type="ECO:0000256" key="1">
    <source>
        <dbReference type="SAM" id="MobiDB-lite"/>
    </source>
</evidence>
<feature type="domain" description="Reverse transcriptase/retrotransposon-derived protein RNase H-like" evidence="3">
    <location>
        <begin position="119"/>
        <end position="171"/>
    </location>
</feature>
<dbReference type="KEGG" id="gacu:117545625"/>
<dbReference type="Gene3D" id="3.10.10.10">
    <property type="entry name" value="HIV Type 1 Reverse Transcriptase, subunit A, domain 1"/>
    <property type="match status" value="1"/>
</dbReference>
<evidence type="ECO:0000259" key="3">
    <source>
        <dbReference type="Pfam" id="PF17919"/>
    </source>
</evidence>
<feature type="compositionally biased region" description="Acidic residues" evidence="1">
    <location>
        <begin position="397"/>
        <end position="416"/>
    </location>
</feature>
<gene>
    <name evidence="5" type="primary">LOC117545625</name>
</gene>
<proteinExistence type="predicted"/>
<dbReference type="InterPro" id="IPR032567">
    <property type="entry name" value="RTL1-rel"/>
</dbReference>